<evidence type="ECO:0000313" key="7">
    <source>
        <dbReference type="EMBL" id="CAI5453787.1"/>
    </source>
</evidence>
<reference evidence="7" key="1">
    <citation type="submission" date="2022-11" db="EMBL/GenBank/DDBJ databases">
        <authorList>
            <person name="Kikuchi T."/>
        </authorList>
    </citation>
    <scope>NUCLEOTIDE SEQUENCE</scope>
    <source>
        <strain evidence="7">PS1010</strain>
    </source>
</reference>
<feature type="transmembrane region" description="Helical" evidence="5">
    <location>
        <begin position="219"/>
        <end position="243"/>
    </location>
</feature>
<keyword evidence="4 5" id="KW-0472">Membrane</keyword>
<feature type="transmembrane region" description="Helical" evidence="5">
    <location>
        <begin position="123"/>
        <end position="143"/>
    </location>
</feature>
<feature type="transmembrane region" description="Helical" evidence="5">
    <location>
        <begin position="67"/>
        <end position="88"/>
    </location>
</feature>
<feature type="transmembrane region" description="Helical" evidence="5">
    <location>
        <begin position="155"/>
        <end position="174"/>
    </location>
</feature>
<evidence type="ECO:0000256" key="3">
    <source>
        <dbReference type="ARBA" id="ARBA00022989"/>
    </source>
</evidence>
<dbReference type="PANTHER" id="PTHR22751">
    <property type="entry name" value="G-PROTEIN COUPLED RECEPTOR-RELATED"/>
    <property type="match status" value="1"/>
</dbReference>
<dbReference type="PANTHER" id="PTHR22751:SF284">
    <property type="entry name" value="G-PROTEIN COUPLED RECEPTORS FAMILY 1 PROFILE DOMAIN-CONTAINING PROTEIN"/>
    <property type="match status" value="1"/>
</dbReference>
<evidence type="ECO:0000256" key="4">
    <source>
        <dbReference type="ARBA" id="ARBA00023136"/>
    </source>
</evidence>
<gene>
    <name evidence="7" type="ORF">CAMP_LOCUS16424</name>
</gene>
<accession>A0A9P1J122</accession>
<dbReference type="SUPFAM" id="SSF81321">
    <property type="entry name" value="Family A G protein-coupled receptor-like"/>
    <property type="match status" value="1"/>
</dbReference>
<sequence>MSNIDYFFPNFNKEIADDLYDILIFFDENDELLSDLKFYFSTFAIPILIFHLVILTRKSMRHTSINVILAGLALVDILIMFCNCFAFYRYHLTRYLRCDNFDGFWMIFLVLVHDSLNQFMVRLSTWLAVGLPFLWTIIIKFGVKYISLKTSKVGYIFIAVLICFDLPFTIAGSIGNKIEIIENDILDERCGLPNFTYTSYQVGYPEWTKANDFEYFRRYVFVDAIFTKHIPAFLSPFLTVILIREMGRLKEKRNEVFRSESCRSQNNQTTRLVLFMTIFFVIINTPLGIFRISQAFFLDQHGVLMILYNISRIFEAFSVINAVSHCILFFLMSKKYRITVSSLFTRSCKQRVAVQK</sequence>
<dbReference type="Gene3D" id="1.20.1070.10">
    <property type="entry name" value="Rhodopsin 7-helix transmembrane proteins"/>
    <property type="match status" value="1"/>
</dbReference>
<dbReference type="GO" id="GO:0008528">
    <property type="term" value="F:G protein-coupled peptide receptor activity"/>
    <property type="evidence" value="ECO:0007669"/>
    <property type="project" value="InterPro"/>
</dbReference>
<dbReference type="Proteomes" id="UP001152747">
    <property type="component" value="Unassembled WGS sequence"/>
</dbReference>
<name>A0A9P1J122_9PELO</name>
<evidence type="ECO:0000313" key="8">
    <source>
        <dbReference type="Proteomes" id="UP001152747"/>
    </source>
</evidence>
<dbReference type="InterPro" id="IPR019427">
    <property type="entry name" value="7TM_GPCR_serpentine_rcpt_Srw"/>
</dbReference>
<feature type="transmembrane region" description="Helical" evidence="5">
    <location>
        <begin position="272"/>
        <end position="293"/>
    </location>
</feature>
<dbReference type="Pfam" id="PF10324">
    <property type="entry name" value="7TM_GPCR_Srw"/>
    <property type="match status" value="1"/>
</dbReference>
<dbReference type="AlphaFoldDB" id="A0A9P1J122"/>
<proteinExistence type="predicted"/>
<protein>
    <recommendedName>
        <fullName evidence="6">G-protein coupled receptors family 1 profile domain-containing protein</fullName>
    </recommendedName>
</protein>
<evidence type="ECO:0000259" key="6">
    <source>
        <dbReference type="PROSITE" id="PS50262"/>
    </source>
</evidence>
<evidence type="ECO:0000256" key="2">
    <source>
        <dbReference type="ARBA" id="ARBA00022692"/>
    </source>
</evidence>
<keyword evidence="8" id="KW-1185">Reference proteome</keyword>
<feature type="domain" description="G-protein coupled receptors family 1 profile" evidence="6">
    <location>
        <begin position="47"/>
        <end position="329"/>
    </location>
</feature>
<evidence type="ECO:0000256" key="1">
    <source>
        <dbReference type="ARBA" id="ARBA00004370"/>
    </source>
</evidence>
<dbReference type="EMBL" id="CANHGI010000005">
    <property type="protein sequence ID" value="CAI5453787.1"/>
    <property type="molecule type" value="Genomic_DNA"/>
</dbReference>
<evidence type="ECO:0000256" key="5">
    <source>
        <dbReference type="SAM" id="Phobius"/>
    </source>
</evidence>
<organism evidence="7 8">
    <name type="scientific">Caenorhabditis angaria</name>
    <dbReference type="NCBI Taxonomy" id="860376"/>
    <lineage>
        <taxon>Eukaryota</taxon>
        <taxon>Metazoa</taxon>
        <taxon>Ecdysozoa</taxon>
        <taxon>Nematoda</taxon>
        <taxon>Chromadorea</taxon>
        <taxon>Rhabditida</taxon>
        <taxon>Rhabditina</taxon>
        <taxon>Rhabditomorpha</taxon>
        <taxon>Rhabditoidea</taxon>
        <taxon>Rhabditidae</taxon>
        <taxon>Peloderinae</taxon>
        <taxon>Caenorhabditis</taxon>
    </lineage>
</organism>
<dbReference type="InterPro" id="IPR017452">
    <property type="entry name" value="GPCR_Rhodpsn_7TM"/>
</dbReference>
<dbReference type="GO" id="GO:0016020">
    <property type="term" value="C:membrane"/>
    <property type="evidence" value="ECO:0007669"/>
    <property type="project" value="UniProtKB-SubCell"/>
</dbReference>
<keyword evidence="2 5" id="KW-0812">Transmembrane</keyword>
<dbReference type="PROSITE" id="PS50262">
    <property type="entry name" value="G_PROTEIN_RECEP_F1_2"/>
    <property type="match status" value="1"/>
</dbReference>
<feature type="transmembrane region" description="Helical" evidence="5">
    <location>
        <begin position="313"/>
        <end position="332"/>
    </location>
</feature>
<dbReference type="OrthoDB" id="5871549at2759"/>
<comment type="caution">
    <text evidence="7">The sequence shown here is derived from an EMBL/GenBank/DDBJ whole genome shotgun (WGS) entry which is preliminary data.</text>
</comment>
<feature type="transmembrane region" description="Helical" evidence="5">
    <location>
        <begin position="38"/>
        <end position="55"/>
    </location>
</feature>
<comment type="subcellular location">
    <subcellularLocation>
        <location evidence="1">Membrane</location>
    </subcellularLocation>
</comment>
<keyword evidence="3 5" id="KW-1133">Transmembrane helix</keyword>